<comment type="similarity">
    <text evidence="1 10 11">Belongs to the NAD-dependent glycerol-3-phosphate dehydrogenase family.</text>
</comment>
<dbReference type="GO" id="GO:0141153">
    <property type="term" value="F:glycerol-3-phosphate dehydrogenase (NADP+) activity"/>
    <property type="evidence" value="ECO:0007669"/>
    <property type="project" value="RHEA"/>
</dbReference>
<feature type="binding site" evidence="10">
    <location>
        <position position="129"/>
    </location>
    <ligand>
        <name>NADPH</name>
        <dbReference type="ChEBI" id="CHEBI:57783"/>
    </ligand>
</feature>
<name>A0A231QKZ5_9LACO</name>
<feature type="binding site" evidence="10">
    <location>
        <position position="92"/>
    </location>
    <ligand>
        <name>NADPH</name>
        <dbReference type="ChEBI" id="CHEBI:57783"/>
    </ligand>
</feature>
<keyword evidence="7 10" id="KW-0443">Lipid metabolism</keyword>
<keyword evidence="8 10" id="KW-0594">Phospholipid biosynthesis</keyword>
<dbReference type="NCBIfam" id="NF000940">
    <property type="entry name" value="PRK00094.1-2"/>
    <property type="match status" value="1"/>
</dbReference>
<dbReference type="Proteomes" id="UP000215261">
    <property type="component" value="Unassembled WGS sequence"/>
</dbReference>
<dbReference type="GO" id="GO:0019350">
    <property type="term" value="P:teichoic acid biosynthetic process"/>
    <property type="evidence" value="ECO:0007669"/>
    <property type="project" value="InterPro"/>
</dbReference>
<dbReference type="InterPro" id="IPR004821">
    <property type="entry name" value="Cyt_trans-like"/>
</dbReference>
<feature type="binding site" evidence="10">
    <location>
        <position position="268"/>
    </location>
    <ligand>
        <name>NADPH</name>
        <dbReference type="ChEBI" id="CHEBI:57783"/>
    </ligand>
</feature>
<feature type="binding site" evidence="10">
    <location>
        <position position="233"/>
    </location>
    <ligand>
        <name>sn-glycerol 3-phosphate</name>
        <dbReference type="ChEBI" id="CHEBI:57597"/>
    </ligand>
</feature>
<accession>A0A231QKZ5</accession>
<keyword evidence="16" id="KW-0548">Nucleotidyltransferase</keyword>
<proteinExistence type="inferred from homology"/>
<dbReference type="InterPro" id="IPR006109">
    <property type="entry name" value="G3P_DH_NAD-dep_C"/>
</dbReference>
<dbReference type="UniPathway" id="UPA00940"/>
<comment type="caution">
    <text evidence="16">The sequence shown here is derived from an EMBL/GenBank/DDBJ whole genome shotgun (WGS) entry which is preliminary data.</text>
</comment>
<dbReference type="NCBIfam" id="NF000942">
    <property type="entry name" value="PRK00094.1-4"/>
    <property type="match status" value="1"/>
</dbReference>
<evidence type="ECO:0000256" key="7">
    <source>
        <dbReference type="ARBA" id="ARBA00023098"/>
    </source>
</evidence>
<evidence type="ECO:0000256" key="1">
    <source>
        <dbReference type="ARBA" id="ARBA00011009"/>
    </source>
</evidence>
<feature type="active site" description="Proton acceptor" evidence="10">
    <location>
        <position position="180"/>
    </location>
</feature>
<dbReference type="GO" id="GO:0005829">
    <property type="term" value="C:cytosol"/>
    <property type="evidence" value="ECO:0007669"/>
    <property type="project" value="TreeGrafter"/>
</dbReference>
<feature type="binding site" evidence="10">
    <location>
        <position position="92"/>
    </location>
    <ligand>
        <name>sn-glycerol 3-phosphate</name>
        <dbReference type="ChEBI" id="CHEBI:57597"/>
    </ligand>
</feature>
<evidence type="ECO:0000256" key="3">
    <source>
        <dbReference type="ARBA" id="ARBA00022741"/>
    </source>
</evidence>
<evidence type="ECO:0000256" key="2">
    <source>
        <dbReference type="ARBA" id="ARBA00022516"/>
    </source>
</evidence>
<dbReference type="GO" id="GO:0046167">
    <property type="term" value="P:glycerol-3-phosphate biosynthetic process"/>
    <property type="evidence" value="ECO:0007669"/>
    <property type="project" value="UniProtKB-UniRule"/>
</dbReference>
<dbReference type="InterPro" id="IPR036291">
    <property type="entry name" value="NAD(P)-bd_dom_sf"/>
</dbReference>
<feature type="binding site" evidence="10">
    <location>
        <position position="180"/>
    </location>
    <ligand>
        <name>sn-glycerol 3-phosphate</name>
        <dbReference type="ChEBI" id="CHEBI:57597"/>
    </ligand>
</feature>
<dbReference type="GO" id="GO:0141152">
    <property type="term" value="F:glycerol-3-phosphate dehydrogenase (NAD+) activity"/>
    <property type="evidence" value="ECO:0007669"/>
    <property type="project" value="RHEA"/>
</dbReference>
<dbReference type="InterPro" id="IPR008927">
    <property type="entry name" value="6-PGluconate_DH-like_C_sf"/>
</dbReference>
<evidence type="ECO:0000256" key="4">
    <source>
        <dbReference type="ARBA" id="ARBA00022857"/>
    </source>
</evidence>
<keyword evidence="9 10" id="KW-1208">Phospholipid metabolism</keyword>
<dbReference type="SUPFAM" id="SSF52374">
    <property type="entry name" value="Nucleotidylyl transferase"/>
    <property type="match status" value="1"/>
</dbReference>
<evidence type="ECO:0000256" key="10">
    <source>
        <dbReference type="HAMAP-Rule" id="MF_00394"/>
    </source>
</evidence>
<feature type="domain" description="Glycerol-3-phosphate dehydrogenase NAD-dependent C-terminal" evidence="15">
    <location>
        <begin position="169"/>
        <end position="310"/>
    </location>
</feature>
<dbReference type="GO" id="GO:0008654">
    <property type="term" value="P:phospholipid biosynthetic process"/>
    <property type="evidence" value="ECO:0007669"/>
    <property type="project" value="UniProtKB-KW"/>
</dbReference>
<dbReference type="SUPFAM" id="SSF48179">
    <property type="entry name" value="6-phosphogluconate dehydrogenase C-terminal domain-like"/>
    <property type="match status" value="1"/>
</dbReference>
<dbReference type="EMBL" id="LUGO01000016">
    <property type="protein sequence ID" value="OXS42037.1"/>
    <property type="molecule type" value="Genomic_DNA"/>
</dbReference>
<reference evidence="16 17" key="1">
    <citation type="submission" date="2016-03" db="EMBL/GenBank/DDBJ databases">
        <title>Sequencing of Lactobacillus Species from Commercial Turkeys.</title>
        <authorList>
            <person name="Johnson T.J."/>
            <person name="Youmans B.P."/>
            <person name="Case K.A."/>
        </authorList>
    </citation>
    <scope>NUCLEOTIDE SEQUENCE [LARGE SCALE GENOMIC DNA]</scope>
    <source>
        <strain evidence="16 17">UMNLA1</strain>
    </source>
</reference>
<dbReference type="PANTHER" id="PTHR11728:SF1">
    <property type="entry name" value="GLYCEROL-3-PHOSPHATE DEHYDROGENASE [NAD(+)] 2, CHLOROPLASTIC"/>
    <property type="match status" value="1"/>
</dbReference>
<feature type="binding site" evidence="10">
    <location>
        <position position="127"/>
    </location>
    <ligand>
        <name>sn-glycerol 3-phosphate</name>
        <dbReference type="ChEBI" id="CHEBI:57597"/>
    </ligand>
</feature>
<evidence type="ECO:0000256" key="11">
    <source>
        <dbReference type="RuleBase" id="RU000437"/>
    </source>
</evidence>
<evidence type="ECO:0000259" key="14">
    <source>
        <dbReference type="Pfam" id="PF01467"/>
    </source>
</evidence>
<keyword evidence="5 10" id="KW-0560">Oxidoreductase</keyword>
<dbReference type="NCBIfam" id="TIGR00125">
    <property type="entry name" value="cyt_tran_rel"/>
    <property type="match status" value="1"/>
</dbReference>
<comment type="function">
    <text evidence="10">Catalyzes the reduction of the glycolytic intermediate dihydroxyacetone phosphate (DHAP) to sn-glycerol 3-phosphate (G3P), the key precursor for phospholipid synthesis.</text>
</comment>
<dbReference type="GO" id="GO:0047348">
    <property type="term" value="F:glycerol-3-phosphate cytidylyltransferase activity"/>
    <property type="evidence" value="ECO:0007669"/>
    <property type="project" value="InterPro"/>
</dbReference>
<keyword evidence="4 10" id="KW-0521">NADP</keyword>
<dbReference type="InterPro" id="IPR013328">
    <property type="entry name" value="6PGD_dom2"/>
</dbReference>
<dbReference type="HAMAP" id="MF_00394">
    <property type="entry name" value="NAD_Glyc3P_dehydrog"/>
    <property type="match status" value="1"/>
</dbReference>
<feature type="binding site" evidence="10">
    <location>
        <position position="270"/>
    </location>
    <ligand>
        <name>NADPH</name>
        <dbReference type="ChEBI" id="CHEBI:57783"/>
    </ligand>
</feature>
<comment type="catalytic activity">
    <reaction evidence="10 12">
        <text>sn-glycerol 3-phosphate + NADP(+) = dihydroxyacetone phosphate + NADPH + H(+)</text>
        <dbReference type="Rhea" id="RHEA:11096"/>
        <dbReference type="ChEBI" id="CHEBI:15378"/>
        <dbReference type="ChEBI" id="CHEBI:57597"/>
        <dbReference type="ChEBI" id="CHEBI:57642"/>
        <dbReference type="ChEBI" id="CHEBI:57783"/>
        <dbReference type="ChEBI" id="CHEBI:58349"/>
        <dbReference type="EC" id="1.1.1.94"/>
    </reaction>
</comment>
<comment type="catalytic activity">
    <reaction evidence="10">
        <text>sn-glycerol 3-phosphate + NAD(+) = dihydroxyacetone phosphate + NADH + H(+)</text>
        <dbReference type="Rhea" id="RHEA:11092"/>
        <dbReference type="ChEBI" id="CHEBI:15378"/>
        <dbReference type="ChEBI" id="CHEBI:57540"/>
        <dbReference type="ChEBI" id="CHEBI:57597"/>
        <dbReference type="ChEBI" id="CHEBI:57642"/>
        <dbReference type="ChEBI" id="CHEBI:57945"/>
        <dbReference type="EC" id="1.1.1.94"/>
    </reaction>
</comment>
<keyword evidence="16" id="KW-0808">Transferase</keyword>
<dbReference type="AlphaFoldDB" id="A0A231QKZ5"/>
<feature type="domain" description="Cytidyltransferase-like" evidence="14">
    <location>
        <begin position="347"/>
        <end position="468"/>
    </location>
</feature>
<dbReference type="PROSITE" id="PS00957">
    <property type="entry name" value="NAD_G3PDH"/>
    <property type="match status" value="1"/>
</dbReference>
<dbReference type="InterPro" id="IPR014729">
    <property type="entry name" value="Rossmann-like_a/b/a_fold"/>
</dbReference>
<feature type="domain" description="Glycerol-3-phosphate dehydrogenase NAD-dependent N-terminal" evidence="13">
    <location>
        <begin position="2"/>
        <end position="149"/>
    </location>
</feature>
<evidence type="ECO:0000259" key="15">
    <source>
        <dbReference type="Pfam" id="PF07479"/>
    </source>
</evidence>
<evidence type="ECO:0000256" key="9">
    <source>
        <dbReference type="ARBA" id="ARBA00023264"/>
    </source>
</evidence>
<dbReference type="GO" id="GO:0051287">
    <property type="term" value="F:NAD binding"/>
    <property type="evidence" value="ECO:0007669"/>
    <property type="project" value="InterPro"/>
</dbReference>
<dbReference type="Gene3D" id="3.40.50.620">
    <property type="entry name" value="HUPs"/>
    <property type="match status" value="1"/>
</dbReference>
<dbReference type="EC" id="1.1.1.94" evidence="10"/>
<comment type="caution">
    <text evidence="10">Lacks conserved residue(s) required for the propagation of feature annotation.</text>
</comment>
<dbReference type="GO" id="GO:0005975">
    <property type="term" value="P:carbohydrate metabolic process"/>
    <property type="evidence" value="ECO:0007669"/>
    <property type="project" value="InterPro"/>
</dbReference>
<dbReference type="InterPro" id="IPR006168">
    <property type="entry name" value="G3P_DH_NAD-dep"/>
</dbReference>
<keyword evidence="3 10" id="KW-0547">Nucleotide-binding</keyword>
<dbReference type="Gene3D" id="1.10.1040.10">
    <property type="entry name" value="N-(1-d-carboxylethyl)-l-norvaline Dehydrogenase, domain 2"/>
    <property type="match status" value="1"/>
</dbReference>
<dbReference type="PRINTS" id="PR00077">
    <property type="entry name" value="GPDHDRGNASE"/>
</dbReference>
<organism evidence="16 17">
    <name type="scientific">Ligilactobacillus agilis</name>
    <dbReference type="NCBI Taxonomy" id="1601"/>
    <lineage>
        <taxon>Bacteria</taxon>
        <taxon>Bacillati</taxon>
        <taxon>Bacillota</taxon>
        <taxon>Bacilli</taxon>
        <taxon>Lactobacillales</taxon>
        <taxon>Lactobacillaceae</taxon>
        <taxon>Ligilactobacillus</taxon>
    </lineage>
</organism>
<keyword evidence="6 10" id="KW-0520">NAD</keyword>
<feature type="binding site" evidence="10">
    <location>
        <position position="244"/>
    </location>
    <ligand>
        <name>NADPH</name>
        <dbReference type="ChEBI" id="CHEBI:57783"/>
    </ligand>
</feature>
<dbReference type="PANTHER" id="PTHR11728">
    <property type="entry name" value="GLYCEROL-3-PHOSPHATE DEHYDROGENASE"/>
    <property type="match status" value="1"/>
</dbReference>
<keyword evidence="10" id="KW-0963">Cytoplasm</keyword>
<evidence type="ECO:0000256" key="6">
    <source>
        <dbReference type="ARBA" id="ARBA00023027"/>
    </source>
</evidence>
<keyword evidence="2 10" id="KW-0444">Lipid biosynthesis</keyword>
<sequence>MALARMLSNAKHDVQVWSAFPKEISELKKTRRQKNLPNMIIPEEIAFTTDIREVCKDKEVLLFAVPSKYLRMTTKLVAPYLKENQIMVDVAKGIEPKTLLTMTQVIVDEILMERKIHVNCVALSGPTHAEEVAIDMPTTIVSACDNLEIAEKIQNIFMNTHMRVYTNTDVLGVELCGALKNIIALASGICEGLGYGDNTRAALITRGLSEMKRLGKKMGCLEETFDGLAGIGDLIVTATSSHSRNNKAGFLIGKGYTTKEAVEKVGMVVEGINAIPAALELSKRYNVELPIITAVAKVINDGADPKEMVQSLMNRDKKTELSKSILDINFENSILENKRSTGMRRVITYGTFDLLHYGHINLLRRAKALGDYLIVALSTDEFNWNDKHKKTYFSYEQRKQLLESIRYVDLVIPEENWNQKKNDMHEYHIDTFVMGDDWKDKFDFLKDEGVEVVYLPRTAEISSSKIKKDLYDANEVDGESKLSHDDLDTNPE</sequence>
<comment type="pathway">
    <text evidence="10">Membrane lipid metabolism; glycerophospholipid metabolism.</text>
</comment>
<evidence type="ECO:0000313" key="16">
    <source>
        <dbReference type="EMBL" id="OXS42037.1"/>
    </source>
</evidence>
<comment type="subcellular location">
    <subcellularLocation>
        <location evidence="10">Cytoplasm</location>
    </subcellularLocation>
</comment>
<dbReference type="GO" id="GO:0046168">
    <property type="term" value="P:glycerol-3-phosphate catabolic process"/>
    <property type="evidence" value="ECO:0007669"/>
    <property type="project" value="InterPro"/>
</dbReference>
<dbReference type="SUPFAM" id="SSF51735">
    <property type="entry name" value="NAD(P)-binding Rossmann-fold domains"/>
    <property type="match status" value="1"/>
</dbReference>
<dbReference type="GO" id="GO:0046872">
    <property type="term" value="F:metal ion binding"/>
    <property type="evidence" value="ECO:0007669"/>
    <property type="project" value="InterPro"/>
</dbReference>
<dbReference type="Pfam" id="PF07479">
    <property type="entry name" value="NAD_Gly3P_dh_C"/>
    <property type="match status" value="1"/>
</dbReference>
<dbReference type="Pfam" id="PF01467">
    <property type="entry name" value="CTP_transf_like"/>
    <property type="match status" value="1"/>
</dbReference>
<feature type="binding site" evidence="10">
    <location>
        <position position="243"/>
    </location>
    <ligand>
        <name>sn-glycerol 3-phosphate</name>
        <dbReference type="ChEBI" id="CHEBI:57597"/>
    </ligand>
</feature>
<feature type="binding site" evidence="10">
    <location>
        <position position="125"/>
    </location>
    <ligand>
        <name>sn-glycerol 3-phosphate</name>
        <dbReference type="ChEBI" id="CHEBI:57597"/>
    </ligand>
</feature>
<protein>
    <recommendedName>
        <fullName evidence="10">Glycerol-3-phosphate dehydrogenase [NAD(P)+]</fullName>
        <ecNumber evidence="10">1.1.1.94</ecNumber>
    </recommendedName>
    <alternativeName>
        <fullName evidence="10">NAD(P)(+)-dependent glycerol-3-phosphate dehydrogenase</fullName>
    </alternativeName>
    <alternativeName>
        <fullName evidence="10">NAD(P)H-dependent dihydroxyacetone-phosphate reductase</fullName>
    </alternativeName>
</protein>
<dbReference type="InterPro" id="IPR011128">
    <property type="entry name" value="G3P_DH_NAD-dep_N"/>
</dbReference>
<gene>
    <name evidence="10" type="primary">gpsA</name>
    <name evidence="16" type="ORF">AYP69_10880</name>
</gene>
<evidence type="ECO:0000256" key="5">
    <source>
        <dbReference type="ARBA" id="ARBA00023002"/>
    </source>
</evidence>
<dbReference type="GO" id="GO:0006650">
    <property type="term" value="P:glycerophospholipid metabolic process"/>
    <property type="evidence" value="ECO:0007669"/>
    <property type="project" value="UniProtKB-UniRule"/>
</dbReference>
<dbReference type="InterPro" id="IPR006409">
    <property type="entry name" value="G3P_cytidylTrfase"/>
</dbReference>
<dbReference type="Pfam" id="PF01210">
    <property type="entry name" value="NAD_Gly3P_dh_N"/>
    <property type="match status" value="1"/>
</dbReference>
<evidence type="ECO:0000256" key="12">
    <source>
        <dbReference type="RuleBase" id="RU000439"/>
    </source>
</evidence>
<feature type="binding site" evidence="10">
    <location>
        <position position="245"/>
    </location>
    <ligand>
        <name>sn-glycerol 3-phosphate</name>
        <dbReference type="ChEBI" id="CHEBI:57597"/>
    </ligand>
</feature>
<dbReference type="FunFam" id="1.10.1040.10:FF:000001">
    <property type="entry name" value="Glycerol-3-phosphate dehydrogenase [NAD(P)+]"/>
    <property type="match status" value="1"/>
</dbReference>
<dbReference type="NCBIfam" id="TIGR01518">
    <property type="entry name" value="g3p_cytidyltrns"/>
    <property type="match status" value="1"/>
</dbReference>
<evidence type="ECO:0000313" key="17">
    <source>
        <dbReference type="Proteomes" id="UP000215261"/>
    </source>
</evidence>
<dbReference type="Gene3D" id="3.40.50.720">
    <property type="entry name" value="NAD(P)-binding Rossmann-like Domain"/>
    <property type="match status" value="1"/>
</dbReference>
<evidence type="ECO:0000256" key="8">
    <source>
        <dbReference type="ARBA" id="ARBA00023209"/>
    </source>
</evidence>
<feature type="binding site" evidence="10">
    <location>
        <position position="244"/>
    </location>
    <ligand>
        <name>sn-glycerol 3-phosphate</name>
        <dbReference type="ChEBI" id="CHEBI:57597"/>
    </ligand>
</feature>
<evidence type="ECO:0000259" key="13">
    <source>
        <dbReference type="Pfam" id="PF01210"/>
    </source>
</evidence>